<dbReference type="SMART" id="SM00389">
    <property type="entry name" value="HOX"/>
    <property type="match status" value="1"/>
</dbReference>
<evidence type="ECO:0000256" key="2">
    <source>
        <dbReference type="ARBA" id="ARBA00023015"/>
    </source>
</evidence>
<dbReference type="SUPFAM" id="SSF46689">
    <property type="entry name" value="Homeodomain-like"/>
    <property type="match status" value="1"/>
</dbReference>
<feature type="domain" description="Homeobox" evidence="12">
    <location>
        <begin position="83"/>
        <end position="143"/>
    </location>
</feature>
<organism evidence="13 14">
    <name type="scientific">Carnegiea gigantea</name>
    <dbReference type="NCBI Taxonomy" id="171969"/>
    <lineage>
        <taxon>Eukaryota</taxon>
        <taxon>Viridiplantae</taxon>
        <taxon>Streptophyta</taxon>
        <taxon>Embryophyta</taxon>
        <taxon>Tracheophyta</taxon>
        <taxon>Spermatophyta</taxon>
        <taxon>Magnoliopsida</taxon>
        <taxon>eudicotyledons</taxon>
        <taxon>Gunneridae</taxon>
        <taxon>Pentapetalae</taxon>
        <taxon>Caryophyllales</taxon>
        <taxon>Cactineae</taxon>
        <taxon>Cactaceae</taxon>
        <taxon>Cactoideae</taxon>
        <taxon>Echinocereeae</taxon>
        <taxon>Carnegiea</taxon>
    </lineage>
</organism>
<evidence type="ECO:0000256" key="3">
    <source>
        <dbReference type="ARBA" id="ARBA00023125"/>
    </source>
</evidence>
<keyword evidence="4 8" id="KW-0371">Homeobox</keyword>
<evidence type="ECO:0000256" key="6">
    <source>
        <dbReference type="ARBA" id="ARBA00023242"/>
    </source>
</evidence>
<evidence type="ECO:0000256" key="8">
    <source>
        <dbReference type="PROSITE-ProRule" id="PRU00108"/>
    </source>
</evidence>
<feature type="compositionally biased region" description="Polar residues" evidence="11">
    <location>
        <begin position="206"/>
        <end position="216"/>
    </location>
</feature>
<proteinExistence type="inferred from homology"/>
<dbReference type="CDD" id="cd00086">
    <property type="entry name" value="homeodomain"/>
    <property type="match status" value="1"/>
</dbReference>
<dbReference type="InterPro" id="IPR009057">
    <property type="entry name" value="Homeodomain-like_sf"/>
</dbReference>
<dbReference type="GO" id="GO:0000981">
    <property type="term" value="F:DNA-binding transcription factor activity, RNA polymerase II-specific"/>
    <property type="evidence" value="ECO:0007669"/>
    <property type="project" value="UniProtKB-UniRule"/>
</dbReference>
<evidence type="ECO:0000313" key="14">
    <source>
        <dbReference type="Proteomes" id="UP001153076"/>
    </source>
</evidence>
<evidence type="ECO:0000256" key="11">
    <source>
        <dbReference type="SAM" id="MobiDB-lite"/>
    </source>
</evidence>
<feature type="compositionally biased region" description="Basic and acidic residues" evidence="11">
    <location>
        <begin position="184"/>
        <end position="193"/>
    </location>
</feature>
<evidence type="ECO:0000259" key="12">
    <source>
        <dbReference type="PROSITE" id="PS50071"/>
    </source>
</evidence>
<comment type="subcellular location">
    <subcellularLocation>
        <location evidence="1 8 9">Nucleus</location>
    </subcellularLocation>
</comment>
<comment type="caution">
    <text evidence="13">The sequence shown here is derived from an EMBL/GenBank/DDBJ whole genome shotgun (WGS) entry which is preliminary data.</text>
</comment>
<protein>
    <recommendedName>
        <fullName evidence="10">Homeobox-leucine zipper protein</fullName>
    </recommendedName>
    <alternativeName>
        <fullName evidence="10">HD-ZIP protein</fullName>
    </alternativeName>
    <alternativeName>
        <fullName evidence="10">Homeodomain transcription factor</fullName>
    </alternativeName>
</protein>
<feature type="region of interest" description="Disordered" evidence="11">
    <location>
        <begin position="184"/>
        <end position="217"/>
    </location>
</feature>
<comment type="similarity">
    <text evidence="7 10">Belongs to the HD-ZIP homeobox family. Class I subfamily.</text>
</comment>
<evidence type="ECO:0000313" key="13">
    <source>
        <dbReference type="EMBL" id="KAJ8452361.1"/>
    </source>
</evidence>
<keyword evidence="6 8" id="KW-0539">Nucleus</keyword>
<dbReference type="PANTHER" id="PTHR24326:SF606">
    <property type="entry name" value="HOMEOBOX-LEUCINE ZIPPER PROTEIN ATHB-54"/>
    <property type="match status" value="1"/>
</dbReference>
<dbReference type="PANTHER" id="PTHR24326">
    <property type="entry name" value="HOMEOBOX-LEUCINE ZIPPER PROTEIN"/>
    <property type="match status" value="1"/>
</dbReference>
<dbReference type="AlphaFoldDB" id="A0A9Q1L0W9"/>
<evidence type="ECO:0000256" key="4">
    <source>
        <dbReference type="ARBA" id="ARBA00023155"/>
    </source>
</evidence>
<gene>
    <name evidence="13" type="ORF">Cgig2_006166</name>
</gene>
<dbReference type="InterPro" id="IPR001356">
    <property type="entry name" value="HD"/>
</dbReference>
<accession>A0A9Q1L0W9</accession>
<dbReference type="Gene3D" id="1.10.10.60">
    <property type="entry name" value="Homeodomain-like"/>
    <property type="match status" value="1"/>
</dbReference>
<dbReference type="Proteomes" id="UP001153076">
    <property type="component" value="Unassembled WGS sequence"/>
</dbReference>
<dbReference type="EMBL" id="JAKOGI010000005">
    <property type="protein sequence ID" value="KAJ8452361.1"/>
    <property type="molecule type" value="Genomic_DNA"/>
</dbReference>
<keyword evidence="14" id="KW-1185">Reference proteome</keyword>
<dbReference type="Pfam" id="PF02183">
    <property type="entry name" value="HALZ"/>
    <property type="match status" value="1"/>
</dbReference>
<evidence type="ECO:0000256" key="10">
    <source>
        <dbReference type="RuleBase" id="RU369038"/>
    </source>
</evidence>
<keyword evidence="5 10" id="KW-0804">Transcription</keyword>
<dbReference type="Pfam" id="PF00046">
    <property type="entry name" value="Homeodomain"/>
    <property type="match status" value="1"/>
</dbReference>
<dbReference type="GO" id="GO:0045893">
    <property type="term" value="P:positive regulation of DNA-templated transcription"/>
    <property type="evidence" value="ECO:0007669"/>
    <property type="project" value="UniProtKB-ARBA"/>
</dbReference>
<dbReference type="InterPro" id="IPR017970">
    <property type="entry name" value="Homeobox_CS"/>
</dbReference>
<feature type="DNA-binding region" description="Homeobox" evidence="8">
    <location>
        <begin position="85"/>
        <end position="144"/>
    </location>
</feature>
<dbReference type="PROSITE" id="PS00027">
    <property type="entry name" value="HOMEOBOX_1"/>
    <property type="match status" value="1"/>
</dbReference>
<evidence type="ECO:0000256" key="5">
    <source>
        <dbReference type="ARBA" id="ARBA00023163"/>
    </source>
</evidence>
<dbReference type="GO" id="GO:0042802">
    <property type="term" value="F:identical protein binding"/>
    <property type="evidence" value="ECO:0007669"/>
    <property type="project" value="UniProtKB-ARBA"/>
</dbReference>
<dbReference type="PRINTS" id="PR00031">
    <property type="entry name" value="HTHREPRESSR"/>
</dbReference>
<evidence type="ECO:0000256" key="7">
    <source>
        <dbReference type="ARBA" id="ARBA00025748"/>
    </source>
</evidence>
<comment type="function">
    <text evidence="10">Transcription factor.</text>
</comment>
<dbReference type="InterPro" id="IPR000047">
    <property type="entry name" value="HTH_motif"/>
</dbReference>
<sequence>MAGSGVGRVLGGGLGSVLLHNQRVQYSSQPLEALFISGSSSSFLGSNSMVSFKDVCGGKRLERSFFHTYDQDDNVDEDFDDYFHQPEKKRRLTVEQVQFLEKSFEAENKLEPERKVQLAKDLGLQPRQVAIWFQNRRARWKTKQLEKDFDVLQVNYDSLKADYDNLLKEKEKLQAEVVHLTDKLNLKQKEQGDHSGSSKMHDHSETNQQELVTDSASESEDAHVSIFPLKLEDLSSAKSDVLDSDSSNYADVGYSAFADPGDSSYAFEADHSDISQDNEDYLSKSLMPSSNAFPKIKDANRPDLPTESCNFDIPGEYHSSLFWPCWDANLKI</sequence>
<evidence type="ECO:0000256" key="9">
    <source>
        <dbReference type="RuleBase" id="RU000682"/>
    </source>
</evidence>
<dbReference type="GO" id="GO:0043565">
    <property type="term" value="F:sequence-specific DNA binding"/>
    <property type="evidence" value="ECO:0007669"/>
    <property type="project" value="InterPro"/>
</dbReference>
<name>A0A9Q1L0W9_9CARY</name>
<dbReference type="InterPro" id="IPR003106">
    <property type="entry name" value="Leu_zip_homeo"/>
</dbReference>
<dbReference type="OrthoDB" id="6159439at2759"/>
<dbReference type="FunFam" id="1.10.10.60:FF:000159">
    <property type="entry name" value="Homeobox-leucine zipper protein HAT5"/>
    <property type="match status" value="1"/>
</dbReference>
<keyword evidence="3 8" id="KW-0238">DNA-binding</keyword>
<evidence type="ECO:0000256" key="1">
    <source>
        <dbReference type="ARBA" id="ARBA00004123"/>
    </source>
</evidence>
<dbReference type="PROSITE" id="PS50071">
    <property type="entry name" value="HOMEOBOX_2"/>
    <property type="match status" value="1"/>
</dbReference>
<reference evidence="13" key="1">
    <citation type="submission" date="2022-04" db="EMBL/GenBank/DDBJ databases">
        <title>Carnegiea gigantea Genome sequencing and assembly v2.</title>
        <authorList>
            <person name="Copetti D."/>
            <person name="Sanderson M.J."/>
            <person name="Burquez A."/>
            <person name="Wojciechowski M.F."/>
        </authorList>
    </citation>
    <scope>NUCLEOTIDE SEQUENCE</scope>
    <source>
        <strain evidence="13">SGP5-SGP5p</strain>
        <tissue evidence="13">Aerial part</tissue>
    </source>
</reference>
<keyword evidence="2 10" id="KW-0805">Transcription regulation</keyword>
<dbReference type="InterPro" id="IPR045224">
    <property type="entry name" value="HDZip_class_I_plant"/>
</dbReference>
<dbReference type="GO" id="GO:0005634">
    <property type="term" value="C:nucleus"/>
    <property type="evidence" value="ECO:0007669"/>
    <property type="project" value="UniProtKB-SubCell"/>
</dbReference>